<feature type="domain" description="Integrator complex subunit 5 C-terminal" evidence="2">
    <location>
        <begin position="231"/>
        <end position="896"/>
    </location>
</feature>
<organism evidence="3">
    <name type="scientific">Lygus hesperus</name>
    <name type="common">Western plant bug</name>
    <dbReference type="NCBI Taxonomy" id="30085"/>
    <lineage>
        <taxon>Eukaryota</taxon>
        <taxon>Metazoa</taxon>
        <taxon>Ecdysozoa</taxon>
        <taxon>Arthropoda</taxon>
        <taxon>Hexapoda</taxon>
        <taxon>Insecta</taxon>
        <taxon>Pterygota</taxon>
        <taxon>Neoptera</taxon>
        <taxon>Paraneoptera</taxon>
        <taxon>Hemiptera</taxon>
        <taxon>Heteroptera</taxon>
        <taxon>Panheteroptera</taxon>
        <taxon>Cimicomorpha</taxon>
        <taxon>Miridae</taxon>
        <taxon>Mirini</taxon>
        <taxon>Lygus</taxon>
    </lineage>
</organism>
<evidence type="ECO:0000259" key="2">
    <source>
        <dbReference type="Pfam" id="PF14838"/>
    </source>
</evidence>
<dbReference type="PANTHER" id="PTHR31697">
    <property type="entry name" value="INTEGRATOR COMPLEX SUBUNIT 5"/>
    <property type="match status" value="1"/>
</dbReference>
<protein>
    <submittedName>
        <fullName evidence="3">Integrator complex subunit 5</fullName>
    </submittedName>
</protein>
<accession>A0A0A9YL05</accession>
<feature type="domain" description="Integrator complex subunit 5 N-terminal" evidence="1">
    <location>
        <begin position="20"/>
        <end position="221"/>
    </location>
</feature>
<evidence type="ECO:0000259" key="1">
    <source>
        <dbReference type="Pfam" id="PF14837"/>
    </source>
</evidence>
<dbReference type="InterPro" id="IPR029445">
    <property type="entry name" value="INTS5_N"/>
</dbReference>
<reference evidence="3" key="2">
    <citation type="submission" date="2014-07" db="EMBL/GenBank/DDBJ databases">
        <authorList>
            <person name="Hull J."/>
        </authorList>
    </citation>
    <scope>NUCLEOTIDE SEQUENCE</scope>
</reference>
<dbReference type="GO" id="GO:0034472">
    <property type="term" value="P:snRNA 3'-end processing"/>
    <property type="evidence" value="ECO:0007669"/>
    <property type="project" value="TreeGrafter"/>
</dbReference>
<dbReference type="InterPro" id="IPR040316">
    <property type="entry name" value="INTS5"/>
</dbReference>
<gene>
    <name evidence="3" type="primary">INTS5</name>
    <name evidence="3" type="ORF">CM83_37304</name>
</gene>
<dbReference type="EMBL" id="GBHO01009862">
    <property type="protein sequence ID" value="JAG33742.1"/>
    <property type="molecule type" value="Transcribed_RNA"/>
</dbReference>
<dbReference type="Pfam" id="PF14837">
    <property type="entry name" value="INTS5_N"/>
    <property type="match status" value="1"/>
</dbReference>
<proteinExistence type="predicted"/>
<dbReference type="InterPro" id="IPR029444">
    <property type="entry name" value="INTS5_C"/>
</dbReference>
<evidence type="ECO:0000313" key="3">
    <source>
        <dbReference type="EMBL" id="JAG33742.1"/>
    </source>
</evidence>
<reference evidence="3" key="1">
    <citation type="journal article" date="2014" name="PLoS ONE">
        <title>Transcriptome-Based Identification of ABC Transporters in the Western Tarnished Plant Bug Lygus hesperus.</title>
        <authorList>
            <person name="Hull J.J."/>
            <person name="Chaney K."/>
            <person name="Geib S.M."/>
            <person name="Fabrick J.A."/>
            <person name="Brent C.S."/>
            <person name="Walsh D."/>
            <person name="Lavine L.C."/>
        </authorList>
    </citation>
    <scope>NUCLEOTIDE SEQUENCE</scope>
</reference>
<dbReference type="GO" id="GO:0032039">
    <property type="term" value="C:integrator complex"/>
    <property type="evidence" value="ECO:0007669"/>
    <property type="project" value="InterPro"/>
</dbReference>
<sequence>MASTSVIKQLPPKDVRSVHNYFLANYNKPLNGNPAEMVRTALMLLKSVPTARDPALEFLGAVIDRGTLNCMLELEDRGIKPLVINVIVESSLLEEIGKELTSYVASQLPLVSHVIADWTYSNLGVLSAKYSSRGRAPVNGSLNDSLQQWLSCNAMRTLLDVNVFCIKKLIATKEAGAAISALLEQCVRSSPHFDWAVAYIGSVFPDVVISRVLLAGLQDYTASRANTNGPKLKSVVGILIHLSGTHQEGIEKAIVDLFKWSLALPTMKDTTDSAMEKKLTVPYLLQLSSLSPALLSPFSNVIIQTLKPEMFESLTRFGFEWKSYAGSRQSLLDLVVHLILSVSEDAYLLLSLLLDATRHRNETVSLLAQEILELLVKELEILVRGKTSKPPFVESLLKDISCIQPLLLSPYELYTSTAVTMISFIGQQQPSLLPHCAAFVLLKSESDEHLATVVKLSQNYRSSVILTPAVAYALNSVGAENKTKVWYNITKLLKWEASGTLISLPILEAVQENLKIISNLLFHEKDMKVAHTIAELLRKAVMETKKLPSIPISRSIVQATISYFYLCLTESESIDEMKGIKAVNSMLRKLCQGCSSTRVYAVRELLESSLFRMPSVLFGAAPHESESLVELPVSLKQQNIKQGHTALMGQRHSSVFHAGIIGSGKRKASPLCPIQHEDVIHNTTLLLKVLRACVQGDTNQETLDGVINISLQLVELISPDVMYNGLPWPEEDFCKVTVERDLYIRRISDTMPVVWELLAFIAHHRPALCYCSVILRAIVATLMGQWFSASQQGRGPGHNNVLISTTTKILQTMALGQLLPPPLTALSDVIPKIPPSQVVQILRDCVWNYLRDNVPAPALFTRDANGNMWRDTLTSRPSKQYTETLRLVMLDNVSSLGPLYYTLFVKDSEDNDAVMIMPP</sequence>
<dbReference type="PANTHER" id="PTHR31697:SF2">
    <property type="entry name" value="INTEGRATOR COMPLEX SUBUNIT 5"/>
    <property type="match status" value="1"/>
</dbReference>
<dbReference type="Pfam" id="PF14838">
    <property type="entry name" value="INTS5_C"/>
    <property type="match status" value="1"/>
</dbReference>
<dbReference type="AlphaFoldDB" id="A0A0A9YL05"/>
<name>A0A0A9YL05_LYGHE</name>